<evidence type="ECO:0000256" key="4">
    <source>
        <dbReference type="ARBA" id="ARBA00022989"/>
    </source>
</evidence>
<organism evidence="7 9">
    <name type="scientific">Bacteroides stercoris</name>
    <dbReference type="NCBI Taxonomy" id="46506"/>
    <lineage>
        <taxon>Bacteria</taxon>
        <taxon>Pseudomonadati</taxon>
        <taxon>Bacteroidota</taxon>
        <taxon>Bacteroidia</taxon>
        <taxon>Bacteroidales</taxon>
        <taxon>Bacteroidaceae</taxon>
        <taxon>Bacteroides</taxon>
    </lineage>
</organism>
<feature type="transmembrane region" description="Helical" evidence="6">
    <location>
        <begin position="157"/>
        <end position="178"/>
    </location>
</feature>
<dbReference type="AlphaFoldDB" id="A0A108T2U2"/>
<dbReference type="EMBL" id="LRGC01000022">
    <property type="protein sequence ID" value="KWR52266.1"/>
    <property type="molecule type" value="Genomic_DNA"/>
</dbReference>
<evidence type="ECO:0000256" key="5">
    <source>
        <dbReference type="ARBA" id="ARBA00023136"/>
    </source>
</evidence>
<comment type="caution">
    <text evidence="7">The sequence shown here is derived from an EMBL/GenBank/DDBJ whole genome shotgun (WGS) entry which is preliminary data.</text>
</comment>
<name>A0A108T2U2_BACSE</name>
<keyword evidence="8" id="KW-0813">Transport</keyword>
<feature type="transmembrane region" description="Helical" evidence="6">
    <location>
        <begin position="309"/>
        <end position="330"/>
    </location>
</feature>
<keyword evidence="5 6" id="KW-0472">Membrane</keyword>
<dbReference type="Proteomes" id="UP000283482">
    <property type="component" value="Unassembled WGS sequence"/>
</dbReference>
<evidence type="ECO:0000313" key="8">
    <source>
        <dbReference type="EMBL" id="RHB32853.1"/>
    </source>
</evidence>
<feature type="transmembrane region" description="Helical" evidence="6">
    <location>
        <begin position="379"/>
        <end position="399"/>
    </location>
</feature>
<feature type="transmembrane region" description="Helical" evidence="6">
    <location>
        <begin position="12"/>
        <end position="30"/>
    </location>
</feature>
<dbReference type="EMBL" id="QSGN01000003">
    <property type="protein sequence ID" value="RHB32853.1"/>
    <property type="molecule type" value="Genomic_DNA"/>
</dbReference>
<dbReference type="InterPro" id="IPR050833">
    <property type="entry name" value="Poly_Biosynth_Transport"/>
</dbReference>
<dbReference type="GO" id="GO:0005886">
    <property type="term" value="C:plasma membrane"/>
    <property type="evidence" value="ECO:0007669"/>
    <property type="project" value="UniProtKB-SubCell"/>
</dbReference>
<dbReference type="Proteomes" id="UP000056419">
    <property type="component" value="Unassembled WGS sequence"/>
</dbReference>
<feature type="transmembrane region" description="Helical" evidence="6">
    <location>
        <begin position="443"/>
        <end position="464"/>
    </location>
</feature>
<feature type="transmembrane region" description="Helical" evidence="6">
    <location>
        <begin position="93"/>
        <end position="117"/>
    </location>
</feature>
<evidence type="ECO:0000256" key="2">
    <source>
        <dbReference type="ARBA" id="ARBA00022475"/>
    </source>
</evidence>
<evidence type="ECO:0000313" key="7">
    <source>
        <dbReference type="EMBL" id="KWR52266.1"/>
    </source>
</evidence>
<dbReference type="PANTHER" id="PTHR30250:SF26">
    <property type="entry name" value="PSMA PROTEIN"/>
    <property type="match status" value="1"/>
</dbReference>
<gene>
    <name evidence="7" type="ORF">AA415_02983</name>
    <name evidence="8" type="ORF">DW889_02685</name>
</gene>
<protein>
    <submittedName>
        <fullName evidence="8">Sugar transporter</fullName>
    </submittedName>
</protein>
<dbReference type="STRING" id="46506.AA415_02983"/>
<evidence type="ECO:0000313" key="9">
    <source>
        <dbReference type="Proteomes" id="UP000056419"/>
    </source>
</evidence>
<dbReference type="RefSeq" id="WP_060386557.1">
    <property type="nucleotide sequence ID" value="NZ_JADNNX010000007.1"/>
</dbReference>
<feature type="transmembrane region" description="Helical" evidence="6">
    <location>
        <begin position="250"/>
        <end position="268"/>
    </location>
</feature>
<proteinExistence type="predicted"/>
<comment type="subcellular location">
    <subcellularLocation>
        <location evidence="1">Cell membrane</location>
        <topology evidence="1">Multi-pass membrane protein</topology>
    </subcellularLocation>
</comment>
<keyword evidence="2" id="KW-1003">Cell membrane</keyword>
<reference evidence="7" key="2">
    <citation type="submission" date="2016-01" db="EMBL/GenBank/DDBJ databases">
        <authorList>
            <person name="McClelland M."/>
            <person name="Jain A."/>
            <person name="Saraogi P."/>
            <person name="Mendelson R."/>
            <person name="Westerman R."/>
            <person name="SanMiguel P."/>
            <person name="Csonka L."/>
        </authorList>
    </citation>
    <scope>NUCLEOTIDE SEQUENCE</scope>
    <source>
        <strain evidence="7">CL09T03C01</strain>
    </source>
</reference>
<evidence type="ECO:0000256" key="1">
    <source>
        <dbReference type="ARBA" id="ARBA00004651"/>
    </source>
</evidence>
<keyword evidence="9" id="KW-1185">Reference proteome</keyword>
<evidence type="ECO:0000313" key="10">
    <source>
        <dbReference type="Proteomes" id="UP000283482"/>
    </source>
</evidence>
<accession>A0A108T2U2</accession>
<feature type="transmembrane region" description="Helical" evidence="6">
    <location>
        <begin position="470"/>
        <end position="499"/>
    </location>
</feature>
<sequence length="509" mass="57889">MSESRLHKSYLNARVNVFFYLVTLFISFFSRKIFLEKLGADFVGLTSTMQNLLGFLNLAELGIGASIGYVLYKPIFDGNRDRIKEIVSVLAYLYRNVGLLILGAGLLLACFLPYIFADAGIRLGVIYFAYFAFLTSALISYFVNYRQTLLGADQRNYVVTVYFQTANIVKILLQIALVCYVGSLYLWIAIELTFGILYSFILNWKINRVYPWLKCSVSEGRLKYPENRIIVRKARQMFVHKLAGMGRTQLLPFLVYAFTSLKLVAYYGNYMLLLTKLNQFVDNFLGSTGAGVGSLIAEGDMKRIQQVFWELSSLRFLIASFLTFALYHLMDPFITVWLGEEYILPRSVLIVILTNFFISQFRGTNDQFIFGYGLFHDTWAPVATLAITVAVALAGGYLWGLPGVLLGDIASSITVISIWKPYFLYKEGFKMSVKSYWKNIFRYLLLAVLSWGLTDAVLCFLPLAEPSRGYGMWIVYALVSSLVFLLILCSSFYCCSAGMRSLVKRLRRK</sequence>
<keyword evidence="3 6" id="KW-0812">Transmembrane</keyword>
<dbReference type="PATRIC" id="fig|46506.5.peg.3216"/>
<feature type="transmembrane region" description="Helical" evidence="6">
    <location>
        <begin position="50"/>
        <end position="72"/>
    </location>
</feature>
<reference evidence="8 10" key="3">
    <citation type="submission" date="2018-08" db="EMBL/GenBank/DDBJ databases">
        <title>A genome reference for cultivated species of the human gut microbiota.</title>
        <authorList>
            <person name="Zou Y."/>
            <person name="Xue W."/>
            <person name="Luo G."/>
        </authorList>
    </citation>
    <scope>NUCLEOTIDE SEQUENCE [LARGE SCALE GENOMIC DNA]</scope>
    <source>
        <strain evidence="8 10">AM40-34</strain>
    </source>
</reference>
<keyword evidence="8" id="KW-0762">Sugar transport</keyword>
<feature type="transmembrane region" description="Helical" evidence="6">
    <location>
        <begin position="184"/>
        <end position="204"/>
    </location>
</feature>
<reference evidence="7 9" key="1">
    <citation type="journal article" date="2016" name="BMC Genomics">
        <title>Type VI secretion systems of human gut Bacteroidales segregate into three genetic architectures, two of which are contained on mobile genetic elements.</title>
        <authorList>
            <person name="Coyne M.J."/>
            <person name="Roelofs K.G."/>
            <person name="Comstock L.E."/>
        </authorList>
    </citation>
    <scope>NUCLEOTIDE SEQUENCE [LARGE SCALE GENOMIC DNA]</scope>
    <source>
        <strain evidence="7 9">CL09T03C01</strain>
    </source>
</reference>
<feature type="transmembrane region" description="Helical" evidence="6">
    <location>
        <begin position="342"/>
        <end position="358"/>
    </location>
</feature>
<feature type="transmembrane region" description="Helical" evidence="6">
    <location>
        <begin position="123"/>
        <end position="145"/>
    </location>
</feature>
<evidence type="ECO:0000256" key="3">
    <source>
        <dbReference type="ARBA" id="ARBA00022692"/>
    </source>
</evidence>
<keyword evidence="4 6" id="KW-1133">Transmembrane helix</keyword>
<evidence type="ECO:0000256" key="6">
    <source>
        <dbReference type="SAM" id="Phobius"/>
    </source>
</evidence>
<dbReference type="PANTHER" id="PTHR30250">
    <property type="entry name" value="PST FAMILY PREDICTED COLANIC ACID TRANSPORTER"/>
    <property type="match status" value="1"/>
</dbReference>